<name>A0A7S7NPP0_PALFE</name>
<sequence length="260" mass="27322">MFTSAFRRRGFAPALALSLSLLSLSQELVAQAAEAVLQDGTPVRLRLSRNLSSADAKEGETVDFEVLEEVRLGDSVVIQKGAVALATVTLATARRNMGRGGKLDVNIDHVRLVNGEKAALRSIKQAQGGGNTGKMTGAVVATSIVFFPAAPLFLFVKGKDVTIPKGTEITAYVNGDFRFNAPATLMAKAMPAPAPAVPAGPALTNSNVLELKKAGLSDDLIVAKIRASRGDYRLDTDDLIALKKAGLPDAAIRAMLEAAR</sequence>
<reference evidence="2 3" key="1">
    <citation type="submission" date="2020-10" db="EMBL/GenBank/DDBJ databases">
        <title>Complete genome sequence of Paludibaculum fermentans P105T, a facultatively anaerobic acidobacterium capable of dissimilatory Fe(III) reduction.</title>
        <authorList>
            <person name="Dedysh S.N."/>
            <person name="Beletsky A.V."/>
            <person name="Kulichevskaya I.S."/>
            <person name="Mardanov A.V."/>
            <person name="Ravin N.V."/>
        </authorList>
    </citation>
    <scope>NUCLEOTIDE SEQUENCE [LARGE SCALE GENOMIC DNA]</scope>
    <source>
        <strain evidence="2 3">P105</strain>
    </source>
</reference>
<dbReference type="AlphaFoldDB" id="A0A7S7NPP0"/>
<dbReference type="Proteomes" id="UP000593892">
    <property type="component" value="Chromosome"/>
</dbReference>
<dbReference type="RefSeq" id="WP_194449160.1">
    <property type="nucleotide sequence ID" value="NZ_CP063849.1"/>
</dbReference>
<dbReference type="KEGG" id="pfer:IRI77_32845"/>
<protein>
    <submittedName>
        <fullName evidence="2">Uncharacterized protein</fullName>
    </submittedName>
</protein>
<keyword evidence="1" id="KW-0732">Signal</keyword>
<evidence type="ECO:0000256" key="1">
    <source>
        <dbReference type="SAM" id="SignalP"/>
    </source>
</evidence>
<feature type="signal peptide" evidence="1">
    <location>
        <begin position="1"/>
        <end position="32"/>
    </location>
</feature>
<dbReference type="EMBL" id="CP063849">
    <property type="protein sequence ID" value="QOY87491.1"/>
    <property type="molecule type" value="Genomic_DNA"/>
</dbReference>
<keyword evidence="3" id="KW-1185">Reference proteome</keyword>
<organism evidence="2 3">
    <name type="scientific">Paludibaculum fermentans</name>
    <dbReference type="NCBI Taxonomy" id="1473598"/>
    <lineage>
        <taxon>Bacteria</taxon>
        <taxon>Pseudomonadati</taxon>
        <taxon>Acidobacteriota</taxon>
        <taxon>Terriglobia</taxon>
        <taxon>Bryobacterales</taxon>
        <taxon>Bryobacteraceae</taxon>
        <taxon>Paludibaculum</taxon>
    </lineage>
</organism>
<proteinExistence type="predicted"/>
<gene>
    <name evidence="2" type="ORF">IRI77_32845</name>
</gene>
<feature type="chain" id="PRO_5032349977" evidence="1">
    <location>
        <begin position="33"/>
        <end position="260"/>
    </location>
</feature>
<evidence type="ECO:0000313" key="2">
    <source>
        <dbReference type="EMBL" id="QOY87491.1"/>
    </source>
</evidence>
<accession>A0A7S7NPP0</accession>
<evidence type="ECO:0000313" key="3">
    <source>
        <dbReference type="Proteomes" id="UP000593892"/>
    </source>
</evidence>